<reference evidence="2 3" key="1">
    <citation type="journal article" date="2019" name="Nat. Ecol. Evol.">
        <title>Megaphylogeny resolves global patterns of mushroom evolution.</title>
        <authorList>
            <person name="Varga T."/>
            <person name="Krizsan K."/>
            <person name="Foldi C."/>
            <person name="Dima B."/>
            <person name="Sanchez-Garcia M."/>
            <person name="Sanchez-Ramirez S."/>
            <person name="Szollosi G.J."/>
            <person name="Szarkandi J.G."/>
            <person name="Papp V."/>
            <person name="Albert L."/>
            <person name="Andreopoulos W."/>
            <person name="Angelini C."/>
            <person name="Antonin V."/>
            <person name="Barry K.W."/>
            <person name="Bougher N.L."/>
            <person name="Buchanan P."/>
            <person name="Buyck B."/>
            <person name="Bense V."/>
            <person name="Catcheside P."/>
            <person name="Chovatia M."/>
            <person name="Cooper J."/>
            <person name="Damon W."/>
            <person name="Desjardin D."/>
            <person name="Finy P."/>
            <person name="Geml J."/>
            <person name="Haridas S."/>
            <person name="Hughes K."/>
            <person name="Justo A."/>
            <person name="Karasinski D."/>
            <person name="Kautmanova I."/>
            <person name="Kiss B."/>
            <person name="Kocsube S."/>
            <person name="Kotiranta H."/>
            <person name="LaButti K.M."/>
            <person name="Lechner B.E."/>
            <person name="Liimatainen K."/>
            <person name="Lipzen A."/>
            <person name="Lukacs Z."/>
            <person name="Mihaltcheva S."/>
            <person name="Morgado L.N."/>
            <person name="Niskanen T."/>
            <person name="Noordeloos M.E."/>
            <person name="Ohm R.A."/>
            <person name="Ortiz-Santana B."/>
            <person name="Ovrebo C."/>
            <person name="Racz N."/>
            <person name="Riley R."/>
            <person name="Savchenko A."/>
            <person name="Shiryaev A."/>
            <person name="Soop K."/>
            <person name="Spirin V."/>
            <person name="Szebenyi C."/>
            <person name="Tomsovsky M."/>
            <person name="Tulloss R.E."/>
            <person name="Uehling J."/>
            <person name="Grigoriev I.V."/>
            <person name="Vagvolgyi C."/>
            <person name="Papp T."/>
            <person name="Martin F.M."/>
            <person name="Miettinen O."/>
            <person name="Hibbett D.S."/>
            <person name="Nagy L.G."/>
        </authorList>
    </citation>
    <scope>NUCLEOTIDE SEQUENCE [LARGE SCALE GENOMIC DNA]</scope>
    <source>
        <strain evidence="2 3">CBS 962.96</strain>
    </source>
</reference>
<keyword evidence="3" id="KW-1185">Reference proteome</keyword>
<dbReference type="AlphaFoldDB" id="A0A4V4HBT0"/>
<proteinExistence type="predicted"/>
<evidence type="ECO:0000313" key="2">
    <source>
        <dbReference type="EMBL" id="THU80595.1"/>
    </source>
</evidence>
<evidence type="ECO:0000313" key="3">
    <source>
        <dbReference type="Proteomes" id="UP000297245"/>
    </source>
</evidence>
<organism evidence="2 3">
    <name type="scientific">Dendrothele bispora (strain CBS 962.96)</name>
    <dbReference type="NCBI Taxonomy" id="1314807"/>
    <lineage>
        <taxon>Eukaryota</taxon>
        <taxon>Fungi</taxon>
        <taxon>Dikarya</taxon>
        <taxon>Basidiomycota</taxon>
        <taxon>Agaricomycotina</taxon>
        <taxon>Agaricomycetes</taxon>
        <taxon>Agaricomycetidae</taxon>
        <taxon>Agaricales</taxon>
        <taxon>Agaricales incertae sedis</taxon>
        <taxon>Dendrothele</taxon>
    </lineage>
</organism>
<accession>A0A4V4HBT0</accession>
<dbReference type="Proteomes" id="UP000297245">
    <property type="component" value="Unassembled WGS sequence"/>
</dbReference>
<feature type="region of interest" description="Disordered" evidence="1">
    <location>
        <begin position="1"/>
        <end position="25"/>
    </location>
</feature>
<gene>
    <name evidence="2" type="ORF">K435DRAFT_809763</name>
</gene>
<protein>
    <submittedName>
        <fullName evidence="2">Uncharacterized protein</fullName>
    </submittedName>
</protein>
<feature type="compositionally biased region" description="Polar residues" evidence="1">
    <location>
        <begin position="14"/>
        <end position="25"/>
    </location>
</feature>
<sequence>MPVFRSTDTRRLQRSQTSSLATQNAFARTERTWGNPPARVETLTPVKADPADIESRTLRFLDLTKLPANVTSHAPALAATYFIVLRMFPDLETLLTCPSTHLPHSIRVVPKGTFIFHCNQCNVRNAQTLLSPEQQAIFDGHITVWRRQFRRKALTRRSFKQFCDSVDEMGRSIAQMERERDAEAAQEKEQLREAQQAERVEQILLEEAKRLRL</sequence>
<evidence type="ECO:0000256" key="1">
    <source>
        <dbReference type="SAM" id="MobiDB-lite"/>
    </source>
</evidence>
<dbReference type="EMBL" id="ML179890">
    <property type="protein sequence ID" value="THU80595.1"/>
    <property type="molecule type" value="Genomic_DNA"/>
</dbReference>
<name>A0A4V4HBT0_DENBC</name>